<dbReference type="PROSITE" id="PS50041">
    <property type="entry name" value="C_TYPE_LECTIN_2"/>
    <property type="match status" value="1"/>
</dbReference>
<evidence type="ECO:0000313" key="3">
    <source>
        <dbReference type="WBParaSite" id="ACRNAN_Path_177.g625.t1"/>
    </source>
</evidence>
<dbReference type="InterPro" id="IPR016187">
    <property type="entry name" value="CTDL_fold"/>
</dbReference>
<dbReference type="InterPro" id="IPR016186">
    <property type="entry name" value="C-type_lectin-like/link_sf"/>
</dbReference>
<dbReference type="Gene3D" id="3.10.100.10">
    <property type="entry name" value="Mannose-Binding Protein A, subunit A"/>
    <property type="match status" value="1"/>
</dbReference>
<name>A0A914C3A1_9BILA</name>
<accession>A0A914C3A1</accession>
<protein>
    <submittedName>
        <fullName evidence="3">C-type lectin domain-containing protein</fullName>
    </submittedName>
</protein>
<dbReference type="CDD" id="cd00037">
    <property type="entry name" value="CLECT"/>
    <property type="match status" value="1"/>
</dbReference>
<keyword evidence="2" id="KW-1185">Reference proteome</keyword>
<evidence type="ECO:0000259" key="1">
    <source>
        <dbReference type="PROSITE" id="PS50041"/>
    </source>
</evidence>
<dbReference type="Proteomes" id="UP000887540">
    <property type="component" value="Unplaced"/>
</dbReference>
<reference evidence="3" key="1">
    <citation type="submission" date="2022-11" db="UniProtKB">
        <authorList>
            <consortium name="WormBaseParasite"/>
        </authorList>
    </citation>
    <scope>IDENTIFICATION</scope>
</reference>
<feature type="domain" description="C-type lectin" evidence="1">
    <location>
        <begin position="79"/>
        <end position="193"/>
    </location>
</feature>
<dbReference type="SUPFAM" id="SSF56436">
    <property type="entry name" value="C-type lectin-like"/>
    <property type="match status" value="1"/>
</dbReference>
<sequence length="227" mass="25381">MYYFIIGVDYNDAGGLATDLMKNITSPGMFFYASDGQGQFGKESLYHELLHAFSYANCMCPSTMIQFIAINETTANAKYYADCFQGVVSGTFVQFAELGCEGRKGTLVSLTSREKENFLYQNLQDAKLLPGGASHFHIGLISTNGNLNWYNYNKTQIPLGSYTNWASGIGTGDYCVYTENLGPNKWGWLTEACFGANPYSYICQYRACDADNDCEIDQLIQRKQKHN</sequence>
<dbReference type="PANTHER" id="PTHR31024">
    <property type="entry name" value="C-TYPE LECTIN"/>
    <property type="match status" value="1"/>
</dbReference>
<dbReference type="Pfam" id="PF00059">
    <property type="entry name" value="Lectin_C"/>
    <property type="match status" value="1"/>
</dbReference>
<organism evidence="2 3">
    <name type="scientific">Acrobeloides nanus</name>
    <dbReference type="NCBI Taxonomy" id="290746"/>
    <lineage>
        <taxon>Eukaryota</taxon>
        <taxon>Metazoa</taxon>
        <taxon>Ecdysozoa</taxon>
        <taxon>Nematoda</taxon>
        <taxon>Chromadorea</taxon>
        <taxon>Rhabditida</taxon>
        <taxon>Tylenchina</taxon>
        <taxon>Cephalobomorpha</taxon>
        <taxon>Cephaloboidea</taxon>
        <taxon>Cephalobidae</taxon>
        <taxon>Acrobeloides</taxon>
    </lineage>
</organism>
<dbReference type="PANTHER" id="PTHR31024:SF3">
    <property type="entry name" value="C-TYPE LECTIN-RELATED"/>
    <property type="match status" value="1"/>
</dbReference>
<dbReference type="SMART" id="SM00034">
    <property type="entry name" value="CLECT"/>
    <property type="match status" value="1"/>
</dbReference>
<dbReference type="InterPro" id="IPR001304">
    <property type="entry name" value="C-type_lectin-like"/>
</dbReference>
<dbReference type="AlphaFoldDB" id="A0A914C3A1"/>
<evidence type="ECO:0000313" key="2">
    <source>
        <dbReference type="Proteomes" id="UP000887540"/>
    </source>
</evidence>
<dbReference type="WBParaSite" id="ACRNAN_Path_177.g625.t1">
    <property type="protein sequence ID" value="ACRNAN_Path_177.g625.t1"/>
    <property type="gene ID" value="ACRNAN_Path_177.g625"/>
</dbReference>
<proteinExistence type="predicted"/>